<dbReference type="Proteomes" id="UP001236415">
    <property type="component" value="Chromosome"/>
</dbReference>
<sequence length="384" mass="43011">MLRIGTPEEAGMSASKVAYANTYAKQMVENNITPAEVIFVARKGIIVSHQAFGNLTPAADSPLLTTNALFPLCSITKVFTAACIMILAERGLIGLNRPVADYIPEFQGLGKENVRIHHLLTHTSGMNPEDVYTYARGEGSRAQVPPCEETEEPYFHEYFHRRYATPLSTKPGEIMSYLGFGYDLLGEIVRRVSGISYPDFVMQELFEPLGMNDSYFKVPHAERHRIVKRSPEDPCAEWLETEEMIESVSPSAGIYSSAMDLAIFAQMFLNNGTYGDQRILSPISIKEMTKNHIPGVSSVYRDEIFPEASWGYGWSINGSKKDGGDLFSQEAYSHWGAAGVFVAVDPVYDILLIHFTIERDLEKPFKNMYTDHFNNVMLAAIEQF</sequence>
<proteinExistence type="predicted"/>
<dbReference type="Gene3D" id="3.40.710.10">
    <property type="entry name" value="DD-peptidase/beta-lactamase superfamily"/>
    <property type="match status" value="1"/>
</dbReference>
<feature type="domain" description="Beta-lactamase-related" evidence="1">
    <location>
        <begin position="26"/>
        <end position="354"/>
    </location>
</feature>
<organism evidence="2 3">
    <name type="scientific">Paenibacillus polygoni</name>
    <dbReference type="NCBI Taxonomy" id="3050112"/>
    <lineage>
        <taxon>Bacteria</taxon>
        <taxon>Bacillati</taxon>
        <taxon>Bacillota</taxon>
        <taxon>Bacilli</taxon>
        <taxon>Bacillales</taxon>
        <taxon>Paenibacillaceae</taxon>
        <taxon>Paenibacillus</taxon>
    </lineage>
</organism>
<protein>
    <submittedName>
        <fullName evidence="2">Serine hydrolase domain-containing protein</fullName>
        <ecNumber evidence="2">3.1.1.103</ecNumber>
    </submittedName>
</protein>
<keyword evidence="3" id="KW-1185">Reference proteome</keyword>
<dbReference type="SUPFAM" id="SSF56601">
    <property type="entry name" value="beta-lactamase/transpeptidase-like"/>
    <property type="match status" value="1"/>
</dbReference>
<dbReference type="PANTHER" id="PTHR43283">
    <property type="entry name" value="BETA-LACTAMASE-RELATED"/>
    <property type="match status" value="1"/>
</dbReference>
<dbReference type="EMBL" id="CP127162">
    <property type="protein sequence ID" value="WIV17744.1"/>
    <property type="molecule type" value="Genomic_DNA"/>
</dbReference>
<dbReference type="InterPro" id="IPR012338">
    <property type="entry name" value="Beta-lactam/transpept-like"/>
</dbReference>
<evidence type="ECO:0000259" key="1">
    <source>
        <dbReference type="Pfam" id="PF00144"/>
    </source>
</evidence>
<dbReference type="PANTHER" id="PTHR43283:SF7">
    <property type="entry name" value="BETA-LACTAMASE-RELATED DOMAIN-CONTAINING PROTEIN"/>
    <property type="match status" value="1"/>
</dbReference>
<dbReference type="InterPro" id="IPR001466">
    <property type="entry name" value="Beta-lactam-related"/>
</dbReference>
<keyword evidence="2" id="KW-0378">Hydrolase</keyword>
<evidence type="ECO:0000313" key="3">
    <source>
        <dbReference type="Proteomes" id="UP001236415"/>
    </source>
</evidence>
<dbReference type="EC" id="3.1.1.103" evidence="2"/>
<name>A0ABY8WZD2_9BACL</name>
<accession>A0ABY8WZD2</accession>
<gene>
    <name evidence="2" type="ORF">QPK24_15110</name>
</gene>
<dbReference type="RefSeq" id="WP_285742471.1">
    <property type="nucleotide sequence ID" value="NZ_CP127162.1"/>
</dbReference>
<reference evidence="2 3" key="1">
    <citation type="submission" date="2023-06" db="EMBL/GenBank/DDBJ databases">
        <title>Paenibacillus polygonum sp. nov., an endophytic bacterium, isolated from Polygonum lapathifolium L. in Nanji Wetland National Nature Reserve, South of Poyang Lake, Jiangxi Province, China.</title>
        <authorList>
            <person name="Yu Z."/>
        </authorList>
    </citation>
    <scope>NUCLEOTIDE SEQUENCE [LARGE SCALE GENOMIC DNA]</scope>
    <source>
        <strain evidence="2 3">C31</strain>
    </source>
</reference>
<dbReference type="InterPro" id="IPR050789">
    <property type="entry name" value="Diverse_Enzym_Activities"/>
</dbReference>
<evidence type="ECO:0000313" key="2">
    <source>
        <dbReference type="EMBL" id="WIV17744.1"/>
    </source>
</evidence>
<dbReference type="GO" id="GO:0016787">
    <property type="term" value="F:hydrolase activity"/>
    <property type="evidence" value="ECO:0007669"/>
    <property type="project" value="UniProtKB-KW"/>
</dbReference>
<dbReference type="Pfam" id="PF00144">
    <property type="entry name" value="Beta-lactamase"/>
    <property type="match status" value="1"/>
</dbReference>